<dbReference type="AlphaFoldDB" id="A0A8E1RI48"/>
<name>A0A8E1RI48_LENKE</name>
<protein>
    <recommendedName>
        <fullName evidence="1">HicB-like antitoxin of toxin-antitoxin system domain-containing protein</fullName>
    </recommendedName>
</protein>
<reference evidence="2 3" key="1">
    <citation type="journal article" date="2015" name="Genome Announc.">
        <title>Expanding the biotechnology potential of lactobacilli through comparative genomics of 213 strains and associated genera.</title>
        <authorList>
            <person name="Sun Z."/>
            <person name="Harris H.M."/>
            <person name="McCann A."/>
            <person name="Guo C."/>
            <person name="Argimon S."/>
            <person name="Zhang W."/>
            <person name="Yang X."/>
            <person name="Jeffery I.B."/>
            <person name="Cooney J.C."/>
            <person name="Kagawa T.F."/>
            <person name="Liu W."/>
            <person name="Song Y."/>
            <person name="Salvetti E."/>
            <person name="Wrobel A."/>
            <person name="Rasinkangas P."/>
            <person name="Parkhill J."/>
            <person name="Rea M.C."/>
            <person name="O'Sullivan O."/>
            <person name="Ritari J."/>
            <person name="Douillard F.P."/>
            <person name="Paul Ross R."/>
            <person name="Yang R."/>
            <person name="Briner A.E."/>
            <person name="Felis G.E."/>
            <person name="de Vos W.M."/>
            <person name="Barrangou R."/>
            <person name="Klaenhammer T.R."/>
            <person name="Caufield P.W."/>
            <person name="Cui Y."/>
            <person name="Zhang H."/>
            <person name="O'Toole P.W."/>
        </authorList>
    </citation>
    <scope>NUCLEOTIDE SEQUENCE [LARGE SCALE GENOMIC DNA]</scope>
    <source>
        <strain evidence="2 3">DSM 20587</strain>
    </source>
</reference>
<dbReference type="Pfam" id="PF15919">
    <property type="entry name" value="HicB_lk_antitox"/>
    <property type="match status" value="1"/>
</dbReference>
<dbReference type="InterPro" id="IPR035069">
    <property type="entry name" value="TTHA1013/TTHA0281-like"/>
</dbReference>
<accession>A0A8E1RI48</accession>
<evidence type="ECO:0000313" key="2">
    <source>
        <dbReference type="EMBL" id="KRM49676.1"/>
    </source>
</evidence>
<proteinExistence type="predicted"/>
<gene>
    <name evidence="2" type="ORF">FC95_GL000295</name>
</gene>
<dbReference type="Gene3D" id="3.30.160.250">
    <property type="match status" value="1"/>
</dbReference>
<sequence length="140" mass="15742">MEAIMKDKIVVYPIIISKDPKDKSVPYIVSIPALNGHTQGTSIEDAIEMSRDYIGLKVMDLIDDGMAVPTSIYDIPKTEPDELSTLVDVNISAYRRQHDSQPVKKTVNIPHYLNERGMESNINFSKLLTQALERKLGVKK</sequence>
<feature type="domain" description="HicB-like antitoxin of toxin-antitoxin system" evidence="1">
    <location>
        <begin position="12"/>
        <end position="110"/>
    </location>
</feature>
<organism evidence="2 3">
    <name type="scientific">Lentilactobacillus kefiri DSM 20587 = JCM 5818</name>
    <dbReference type="NCBI Taxonomy" id="1423764"/>
    <lineage>
        <taxon>Bacteria</taxon>
        <taxon>Bacillati</taxon>
        <taxon>Bacillota</taxon>
        <taxon>Bacilli</taxon>
        <taxon>Lactobacillales</taxon>
        <taxon>Lactobacillaceae</taxon>
        <taxon>Lentilactobacillus</taxon>
    </lineage>
</organism>
<dbReference type="EMBL" id="AYYV01000081">
    <property type="protein sequence ID" value="KRM49676.1"/>
    <property type="molecule type" value="Genomic_DNA"/>
</dbReference>
<evidence type="ECO:0000259" key="1">
    <source>
        <dbReference type="Pfam" id="PF15919"/>
    </source>
</evidence>
<comment type="caution">
    <text evidence="2">The sequence shown here is derived from an EMBL/GenBank/DDBJ whole genome shotgun (WGS) entry which is preliminary data.</text>
</comment>
<evidence type="ECO:0000313" key="3">
    <source>
        <dbReference type="Proteomes" id="UP000051164"/>
    </source>
</evidence>
<dbReference type="SUPFAM" id="SSF143100">
    <property type="entry name" value="TTHA1013/TTHA0281-like"/>
    <property type="match status" value="1"/>
</dbReference>
<dbReference type="Proteomes" id="UP000051164">
    <property type="component" value="Unassembled WGS sequence"/>
</dbReference>
<dbReference type="InterPro" id="IPR031807">
    <property type="entry name" value="HicB-like"/>
</dbReference>